<gene>
    <name evidence="3" type="ORF">B7C51_05960</name>
</gene>
<dbReference type="CDD" id="cd05142">
    <property type="entry name" value="Barstar"/>
    <property type="match status" value="1"/>
</dbReference>
<evidence type="ECO:0000313" key="3">
    <source>
        <dbReference type="EMBL" id="ARF67460.1"/>
    </source>
</evidence>
<dbReference type="SUPFAM" id="SSF52038">
    <property type="entry name" value="Barstar-related"/>
    <property type="match status" value="1"/>
</dbReference>
<dbReference type="RefSeq" id="WP_023484983.1">
    <property type="nucleotide sequence ID" value="NZ_CP020557.1"/>
</dbReference>
<comment type="similarity">
    <text evidence="1">Belongs to the barstar family.</text>
</comment>
<evidence type="ECO:0000256" key="1">
    <source>
        <dbReference type="ARBA" id="ARBA00006845"/>
    </source>
</evidence>
<organism evidence="3 4">
    <name type="scientific">Paenibacillus larvae subsp. pulvifaciens</name>
    <dbReference type="NCBI Taxonomy" id="1477"/>
    <lineage>
        <taxon>Bacteria</taxon>
        <taxon>Bacillati</taxon>
        <taxon>Bacillota</taxon>
        <taxon>Bacilli</taxon>
        <taxon>Bacillales</taxon>
        <taxon>Paenibacillaceae</taxon>
        <taxon>Paenibacillus</taxon>
    </lineage>
</organism>
<proteinExistence type="inferred from homology"/>
<feature type="domain" description="Barstar (barnase inhibitor)" evidence="2">
    <location>
        <begin position="1"/>
        <end position="84"/>
    </location>
</feature>
<name>A0A1V0UR11_9BACL</name>
<protein>
    <submittedName>
        <fullName evidence="3">Barnase inhibitor</fullName>
    </submittedName>
</protein>
<dbReference type="AlphaFoldDB" id="A0A1V0UR11"/>
<dbReference type="EMBL" id="CP020557">
    <property type="protein sequence ID" value="ARF67460.1"/>
    <property type="molecule type" value="Genomic_DNA"/>
</dbReference>
<sequence>MREIILDGKKIESPEHLHTTLQEALDLPGYYGHNLDALWDSLTGLIEMPLTIRWVHFQESEEKLGEYSRLLLELFRDAEREVDGFQLKIE</sequence>
<dbReference type="Gene3D" id="3.30.370.10">
    <property type="entry name" value="Barstar-like"/>
    <property type="match status" value="1"/>
</dbReference>
<dbReference type="Proteomes" id="UP000192727">
    <property type="component" value="Chromosome"/>
</dbReference>
<dbReference type="InterPro" id="IPR000468">
    <property type="entry name" value="Barstar"/>
</dbReference>
<accession>A0A1V0UR11</accession>
<dbReference type="InterPro" id="IPR035905">
    <property type="entry name" value="Barstar-like_sf"/>
</dbReference>
<reference evidence="3 4" key="1">
    <citation type="submission" date="2017-03" db="EMBL/GenBank/DDBJ databases">
        <title>Paenibacillus larvae genome sequencing.</title>
        <authorList>
            <person name="Dingman D.W."/>
        </authorList>
    </citation>
    <scope>NUCLEOTIDE SEQUENCE [LARGE SCALE GENOMIC DNA]</scope>
    <source>
        <strain evidence="3 4">SAG 10367</strain>
    </source>
</reference>
<dbReference type="Pfam" id="PF01337">
    <property type="entry name" value="Barstar"/>
    <property type="match status" value="1"/>
</dbReference>
<evidence type="ECO:0000259" key="2">
    <source>
        <dbReference type="Pfam" id="PF01337"/>
    </source>
</evidence>
<evidence type="ECO:0000313" key="4">
    <source>
        <dbReference type="Proteomes" id="UP000192727"/>
    </source>
</evidence>